<feature type="domain" description="Epoxide hydrolase N-terminal" evidence="4">
    <location>
        <begin position="8"/>
        <end position="116"/>
    </location>
</feature>
<evidence type="ECO:0000313" key="6">
    <source>
        <dbReference type="Proteomes" id="UP000625527"/>
    </source>
</evidence>
<evidence type="ECO:0000313" key="5">
    <source>
        <dbReference type="EMBL" id="MBE1876130.1"/>
    </source>
</evidence>
<name>A0ABR9MYD7_9MICO</name>
<evidence type="ECO:0000256" key="2">
    <source>
        <dbReference type="ARBA" id="ARBA00022797"/>
    </source>
</evidence>
<accession>A0ABR9MYD7</accession>
<gene>
    <name evidence="5" type="ORF">IHE71_10465</name>
</gene>
<dbReference type="InterPro" id="IPR010497">
    <property type="entry name" value="Epoxide_hydro_N"/>
</dbReference>
<dbReference type="PANTHER" id="PTHR21661:SF35">
    <property type="entry name" value="EPOXIDE HYDROLASE"/>
    <property type="match status" value="1"/>
</dbReference>
<dbReference type="GO" id="GO:0016787">
    <property type="term" value="F:hydrolase activity"/>
    <property type="evidence" value="ECO:0007669"/>
    <property type="project" value="UniProtKB-KW"/>
</dbReference>
<comment type="similarity">
    <text evidence="1">Belongs to the peptidase S33 family.</text>
</comment>
<dbReference type="PANTHER" id="PTHR21661">
    <property type="entry name" value="EPOXIDE HYDROLASE 1-RELATED"/>
    <property type="match status" value="1"/>
</dbReference>
<dbReference type="PRINTS" id="PR00412">
    <property type="entry name" value="EPOXHYDRLASE"/>
</dbReference>
<proteinExistence type="inferred from homology"/>
<keyword evidence="2" id="KW-0058">Aromatic hydrocarbons catabolism</keyword>
<dbReference type="Gene3D" id="3.40.50.1820">
    <property type="entry name" value="alpha/beta hydrolase"/>
    <property type="match status" value="1"/>
</dbReference>
<dbReference type="RefSeq" id="WP_192862688.1">
    <property type="nucleotide sequence ID" value="NZ_JADAQT010000078.1"/>
</dbReference>
<sequence length="380" mass="42424">MTENTALTPFRIDIPQADIDDLHRRLAETRWPLSVPGREDCTDFSRGTPRAYLEDLADHWHNEFDWRATEAALNKYEQLTTVVDGQTFHVVHVRSANPGATPLILNHGWPGSFVEYQRLVPLLTDEFHIVIPSLPGFGFSTPLSGTGWELARTTRAYAEIMTRLGYERFAAHGTDIGAGTTANLATMYPERVIGTHIGSDGQTLGLVGEKFPYPDGLSDDEIARIEEVRARGAADRGYYVMQNHRPDTIGAALVDSPVGQLAWIAEKFKTWAGGAYRMPDETVDRDQLLTNISLYWFTRSGASSAQFYYEAEHSELSWIAPSSVPSGWAVFDTHPLLRRVLDPSNAIGHWSEFTEGGHFPAMEAPRLLADDIRTFFRGIS</sequence>
<comment type="caution">
    <text evidence="5">The sequence shown here is derived from an EMBL/GenBank/DDBJ whole genome shotgun (WGS) entry which is preliminary data.</text>
</comment>
<dbReference type="SUPFAM" id="SSF53474">
    <property type="entry name" value="alpha/beta-Hydrolases"/>
    <property type="match status" value="1"/>
</dbReference>
<keyword evidence="3 5" id="KW-0378">Hydrolase</keyword>
<evidence type="ECO:0000259" key="4">
    <source>
        <dbReference type="Pfam" id="PF06441"/>
    </source>
</evidence>
<evidence type="ECO:0000256" key="1">
    <source>
        <dbReference type="ARBA" id="ARBA00010088"/>
    </source>
</evidence>
<reference evidence="5 6" key="1">
    <citation type="submission" date="2020-10" db="EMBL/GenBank/DDBJ databases">
        <title>Myceligenerans pegani sp. nov., an endophytic actinomycete isolated from Peganum harmala L. in Xinjiang, China.</title>
        <authorList>
            <person name="Xin L."/>
        </authorList>
    </citation>
    <scope>NUCLEOTIDE SEQUENCE [LARGE SCALE GENOMIC DNA]</scope>
    <source>
        <strain evidence="5 6">TRM65318</strain>
    </source>
</reference>
<dbReference type="Pfam" id="PF06441">
    <property type="entry name" value="EHN"/>
    <property type="match status" value="1"/>
</dbReference>
<dbReference type="InterPro" id="IPR029058">
    <property type="entry name" value="AB_hydrolase_fold"/>
</dbReference>
<dbReference type="PIRSF" id="PIRSF001112">
    <property type="entry name" value="Epoxide_hydrolase"/>
    <property type="match status" value="1"/>
</dbReference>
<dbReference type="Proteomes" id="UP000625527">
    <property type="component" value="Unassembled WGS sequence"/>
</dbReference>
<protein>
    <submittedName>
        <fullName evidence="5">Alpha/beta fold hydrolase</fullName>
    </submittedName>
</protein>
<dbReference type="EMBL" id="JADAQT010000078">
    <property type="protein sequence ID" value="MBE1876130.1"/>
    <property type="molecule type" value="Genomic_DNA"/>
</dbReference>
<dbReference type="InterPro" id="IPR016292">
    <property type="entry name" value="Epoxide_hydrolase"/>
</dbReference>
<dbReference type="InterPro" id="IPR000639">
    <property type="entry name" value="Epox_hydrolase-like"/>
</dbReference>
<organism evidence="5 6">
    <name type="scientific">Myceligenerans pegani</name>
    <dbReference type="NCBI Taxonomy" id="2776917"/>
    <lineage>
        <taxon>Bacteria</taxon>
        <taxon>Bacillati</taxon>
        <taxon>Actinomycetota</taxon>
        <taxon>Actinomycetes</taxon>
        <taxon>Micrococcales</taxon>
        <taxon>Promicromonosporaceae</taxon>
        <taxon>Myceligenerans</taxon>
    </lineage>
</organism>
<keyword evidence="6" id="KW-1185">Reference proteome</keyword>
<evidence type="ECO:0000256" key="3">
    <source>
        <dbReference type="ARBA" id="ARBA00022801"/>
    </source>
</evidence>